<name>A0ABN1HB66_9ACTN</name>
<keyword evidence="2" id="KW-0540">Nuclease</keyword>
<dbReference type="Gene3D" id="3.90.1570.10">
    <property type="entry name" value="tt1808, chain A"/>
    <property type="match status" value="1"/>
</dbReference>
<reference evidence="2 3" key="1">
    <citation type="journal article" date="2019" name="Int. J. Syst. Evol. Microbiol.">
        <title>The Global Catalogue of Microorganisms (GCM) 10K type strain sequencing project: providing services to taxonomists for standard genome sequencing and annotation.</title>
        <authorList>
            <consortium name="The Broad Institute Genomics Platform"/>
            <consortium name="The Broad Institute Genome Sequencing Center for Infectious Disease"/>
            <person name="Wu L."/>
            <person name="Ma J."/>
        </authorList>
    </citation>
    <scope>NUCLEOTIDE SEQUENCE [LARGE SCALE GENOMIC DNA]</scope>
    <source>
        <strain evidence="2 3">JCM 10671</strain>
    </source>
</reference>
<protein>
    <submittedName>
        <fullName evidence="2">Uma2 family endonuclease</fullName>
    </submittedName>
</protein>
<sequence>MVGMTDQLGLAEGRPFTVADLETMPDDGRRYELLDGMLLVSPGPTWSHQEMVASVYVELRRACPPEFRVLLAPFGVRTSPQNEVQPDVLVARFTELAEDYLPTAPVLAVEVLSPSTELHDRNTKMAHYARIGVPSYWILDPREPGAIEVHRLAPDGTYDLIASACGEEVVGVSEPFLLDLTPARLLDGRRPR</sequence>
<organism evidence="2 3">
    <name type="scientific">Sporichthya brevicatena</name>
    <dbReference type="NCBI Taxonomy" id="171442"/>
    <lineage>
        <taxon>Bacteria</taxon>
        <taxon>Bacillati</taxon>
        <taxon>Actinomycetota</taxon>
        <taxon>Actinomycetes</taxon>
        <taxon>Sporichthyales</taxon>
        <taxon>Sporichthyaceae</taxon>
        <taxon>Sporichthya</taxon>
    </lineage>
</organism>
<comment type="caution">
    <text evidence="2">The sequence shown here is derived from an EMBL/GenBank/DDBJ whole genome shotgun (WGS) entry which is preliminary data.</text>
</comment>
<dbReference type="EMBL" id="BAAAHE010000048">
    <property type="protein sequence ID" value="GAA0635111.1"/>
    <property type="molecule type" value="Genomic_DNA"/>
</dbReference>
<dbReference type="Pfam" id="PF05685">
    <property type="entry name" value="Uma2"/>
    <property type="match status" value="1"/>
</dbReference>
<dbReference type="InterPro" id="IPR008538">
    <property type="entry name" value="Uma2"/>
</dbReference>
<keyword evidence="2" id="KW-0378">Hydrolase</keyword>
<dbReference type="InterPro" id="IPR011335">
    <property type="entry name" value="Restrct_endonuc-II-like"/>
</dbReference>
<dbReference type="PANTHER" id="PTHR34107:SF4">
    <property type="entry name" value="SLL1222 PROTEIN"/>
    <property type="match status" value="1"/>
</dbReference>
<accession>A0ABN1HB66</accession>
<evidence type="ECO:0000259" key="1">
    <source>
        <dbReference type="Pfam" id="PF05685"/>
    </source>
</evidence>
<keyword evidence="2" id="KW-0255">Endonuclease</keyword>
<dbReference type="Proteomes" id="UP001500957">
    <property type="component" value="Unassembled WGS sequence"/>
</dbReference>
<proteinExistence type="predicted"/>
<dbReference type="InterPro" id="IPR012296">
    <property type="entry name" value="Nuclease_put_TT1808"/>
</dbReference>
<dbReference type="SUPFAM" id="SSF52980">
    <property type="entry name" value="Restriction endonuclease-like"/>
    <property type="match status" value="1"/>
</dbReference>
<dbReference type="GO" id="GO:0004519">
    <property type="term" value="F:endonuclease activity"/>
    <property type="evidence" value="ECO:0007669"/>
    <property type="project" value="UniProtKB-KW"/>
</dbReference>
<feature type="domain" description="Putative restriction endonuclease" evidence="1">
    <location>
        <begin position="19"/>
        <end position="176"/>
    </location>
</feature>
<evidence type="ECO:0000313" key="2">
    <source>
        <dbReference type="EMBL" id="GAA0635111.1"/>
    </source>
</evidence>
<evidence type="ECO:0000313" key="3">
    <source>
        <dbReference type="Proteomes" id="UP001500957"/>
    </source>
</evidence>
<dbReference type="PANTHER" id="PTHR34107">
    <property type="entry name" value="SLL0198 PROTEIN-RELATED"/>
    <property type="match status" value="1"/>
</dbReference>
<gene>
    <name evidence="2" type="ORF">GCM10009547_44080</name>
</gene>
<keyword evidence="3" id="KW-1185">Reference proteome</keyword>
<dbReference type="CDD" id="cd06260">
    <property type="entry name" value="DUF820-like"/>
    <property type="match status" value="1"/>
</dbReference>